<dbReference type="AlphaFoldDB" id="G4TC64"/>
<evidence type="ECO:0000256" key="1">
    <source>
        <dbReference type="SAM" id="Phobius"/>
    </source>
</evidence>
<evidence type="ECO:0008006" key="4">
    <source>
        <dbReference type="Google" id="ProtNLM"/>
    </source>
</evidence>
<proteinExistence type="predicted"/>
<dbReference type="EMBL" id="CAFZ01000042">
    <property type="protein sequence ID" value="CCA68895.1"/>
    <property type="molecule type" value="Genomic_DNA"/>
</dbReference>
<sequence length="296" mass="33282">MPTGGFGGRPNGIPPNSSLQGNGHFRQAKLMINSWALGSSFDLLLLGIIFAQCYRYYMHHAKTDYLPKRLFVLCLLCLACFKSAIGMAIVYSSNDIVALFRWADHSLWGWMKISSWFLTSFSGVIVHTWFLKRIIDNQRYYTGACMLLLILSGMGTTIAAIYFGAVYHQSVMRATMIANASLTFIANLTITLITRAYSFSGAKSKEPFHKSILFTTIPMTLCAFLIVILLAAGQRSGNESFIVPNFLLAKFYIICLLRVLNLRPRRRVADEHAMTHISDFVATKTDFGHHTHDHPH</sequence>
<evidence type="ECO:0000313" key="2">
    <source>
        <dbReference type="EMBL" id="CCA68895.1"/>
    </source>
</evidence>
<protein>
    <recommendedName>
        <fullName evidence="4">Transmembrane protein</fullName>
    </recommendedName>
</protein>
<feature type="transmembrane region" description="Helical" evidence="1">
    <location>
        <begin position="143"/>
        <end position="165"/>
    </location>
</feature>
<feature type="transmembrane region" description="Helical" evidence="1">
    <location>
        <begin position="211"/>
        <end position="230"/>
    </location>
</feature>
<dbReference type="HOGENOM" id="CLU_940456_0_0_1"/>
<keyword evidence="1" id="KW-1133">Transmembrane helix</keyword>
<keyword evidence="3" id="KW-1185">Reference proteome</keyword>
<feature type="transmembrane region" description="Helical" evidence="1">
    <location>
        <begin position="113"/>
        <end position="131"/>
    </location>
</feature>
<comment type="caution">
    <text evidence="2">The sequence shown here is derived from an EMBL/GenBank/DDBJ whole genome shotgun (WGS) entry which is preliminary data.</text>
</comment>
<organism evidence="2 3">
    <name type="scientific">Serendipita indica (strain DSM 11827)</name>
    <name type="common">Root endophyte fungus</name>
    <name type="synonym">Piriformospora indica</name>
    <dbReference type="NCBI Taxonomy" id="1109443"/>
    <lineage>
        <taxon>Eukaryota</taxon>
        <taxon>Fungi</taxon>
        <taxon>Dikarya</taxon>
        <taxon>Basidiomycota</taxon>
        <taxon>Agaricomycotina</taxon>
        <taxon>Agaricomycetes</taxon>
        <taxon>Sebacinales</taxon>
        <taxon>Serendipitaceae</taxon>
        <taxon>Serendipita</taxon>
    </lineage>
</organism>
<feature type="transmembrane region" description="Helical" evidence="1">
    <location>
        <begin position="35"/>
        <end position="58"/>
    </location>
</feature>
<feature type="transmembrane region" description="Helical" evidence="1">
    <location>
        <begin position="70"/>
        <end position="93"/>
    </location>
</feature>
<keyword evidence="1" id="KW-0812">Transmembrane</keyword>
<feature type="transmembrane region" description="Helical" evidence="1">
    <location>
        <begin position="177"/>
        <end position="199"/>
    </location>
</feature>
<dbReference type="Proteomes" id="UP000007148">
    <property type="component" value="Unassembled WGS sequence"/>
</dbReference>
<keyword evidence="1" id="KW-0472">Membrane</keyword>
<reference evidence="2 3" key="1">
    <citation type="journal article" date="2011" name="PLoS Pathog.">
        <title>Endophytic Life Strategies Decoded by Genome and Transcriptome Analyses of the Mutualistic Root Symbiont Piriformospora indica.</title>
        <authorList>
            <person name="Zuccaro A."/>
            <person name="Lahrmann U."/>
            <person name="Guldener U."/>
            <person name="Langen G."/>
            <person name="Pfiffi S."/>
            <person name="Biedenkopf D."/>
            <person name="Wong P."/>
            <person name="Samans B."/>
            <person name="Grimm C."/>
            <person name="Basiewicz M."/>
            <person name="Murat C."/>
            <person name="Martin F."/>
            <person name="Kogel K.H."/>
        </authorList>
    </citation>
    <scope>NUCLEOTIDE SEQUENCE [LARGE SCALE GENOMIC DNA]</scope>
    <source>
        <strain evidence="2 3">DSM 11827</strain>
    </source>
</reference>
<dbReference type="InParanoid" id="G4TC64"/>
<dbReference type="OrthoDB" id="3149834at2759"/>
<name>G4TC64_SERID</name>
<accession>G4TC64</accession>
<evidence type="ECO:0000313" key="3">
    <source>
        <dbReference type="Proteomes" id="UP000007148"/>
    </source>
</evidence>
<gene>
    <name evidence="2" type="ORF">PIIN_02755</name>
</gene>
<feature type="transmembrane region" description="Helical" evidence="1">
    <location>
        <begin position="242"/>
        <end position="260"/>
    </location>
</feature>